<protein>
    <submittedName>
        <fullName evidence="3">Winged helix-turn-helix DNA-binding</fullName>
    </submittedName>
</protein>
<dbReference type="Pfam" id="PF24034">
    <property type="entry name" value="DUF7343"/>
    <property type="match status" value="1"/>
</dbReference>
<dbReference type="InParanoid" id="A0A0F7IGI1"/>
<dbReference type="SUPFAM" id="SSF46785">
    <property type="entry name" value="Winged helix' DNA-binding domain"/>
    <property type="match status" value="1"/>
</dbReference>
<dbReference type="InterPro" id="IPR055767">
    <property type="entry name" value="DUF7343"/>
</dbReference>
<feature type="domain" description="DUF7343" evidence="2">
    <location>
        <begin position="99"/>
        <end position="155"/>
    </location>
</feature>
<dbReference type="AlphaFoldDB" id="A0A0F7IGI1"/>
<gene>
    <name evidence="3" type="ORF">GAH_01672</name>
</gene>
<keyword evidence="1" id="KW-0812">Transmembrane</keyword>
<dbReference type="Gene3D" id="1.10.10.10">
    <property type="entry name" value="Winged helix-like DNA-binding domain superfamily/Winged helix DNA-binding domain"/>
    <property type="match status" value="1"/>
</dbReference>
<dbReference type="RefSeq" id="WP_048096053.1">
    <property type="nucleotide sequence ID" value="NZ_CP011267.1"/>
</dbReference>
<evidence type="ECO:0000313" key="4">
    <source>
        <dbReference type="Proteomes" id="UP000034723"/>
    </source>
</evidence>
<sequence length="161" mass="18118">MDSSDALLLLTGIGLLVFSFTLAPSSHHYMMMGPYYLGILPSITAIAGIVLIAVPLIKRASESRVAEHPDITKSDELESEAGNGVPEKIEVAERVLDGDERTLFRLIYENEGITQDSLHFRTGFSHSKISTLVKKLEERGLIYRERFGKTYRIYLSDWLKE</sequence>
<proteinExistence type="predicted"/>
<organism evidence="3 4">
    <name type="scientific">Geoglobus ahangari</name>
    <dbReference type="NCBI Taxonomy" id="113653"/>
    <lineage>
        <taxon>Archaea</taxon>
        <taxon>Methanobacteriati</taxon>
        <taxon>Methanobacteriota</taxon>
        <taxon>Archaeoglobi</taxon>
        <taxon>Archaeoglobales</taxon>
        <taxon>Archaeoglobaceae</taxon>
        <taxon>Geoglobus</taxon>
    </lineage>
</organism>
<keyword evidence="1" id="KW-0472">Membrane</keyword>
<evidence type="ECO:0000313" key="3">
    <source>
        <dbReference type="EMBL" id="AKG91044.1"/>
    </source>
</evidence>
<dbReference type="HOGENOM" id="CLU_128025_0_0_2"/>
<dbReference type="GeneID" id="24804241"/>
<dbReference type="OrthoDB" id="51606at2157"/>
<keyword evidence="4" id="KW-1185">Reference proteome</keyword>
<dbReference type="EMBL" id="CP011267">
    <property type="protein sequence ID" value="AKG91044.1"/>
    <property type="molecule type" value="Genomic_DNA"/>
</dbReference>
<dbReference type="InterPro" id="IPR036390">
    <property type="entry name" value="WH_DNA-bd_sf"/>
</dbReference>
<dbReference type="STRING" id="113653.GAH_01672"/>
<dbReference type="InterPro" id="IPR036388">
    <property type="entry name" value="WH-like_DNA-bd_sf"/>
</dbReference>
<dbReference type="Proteomes" id="UP000034723">
    <property type="component" value="Chromosome"/>
</dbReference>
<accession>A0A0F7IGI1</accession>
<keyword evidence="1" id="KW-1133">Transmembrane helix</keyword>
<dbReference type="GO" id="GO:0003677">
    <property type="term" value="F:DNA binding"/>
    <property type="evidence" value="ECO:0007669"/>
    <property type="project" value="UniProtKB-KW"/>
</dbReference>
<evidence type="ECO:0000256" key="1">
    <source>
        <dbReference type="SAM" id="Phobius"/>
    </source>
</evidence>
<reference evidence="3 4" key="1">
    <citation type="submission" date="2015-04" db="EMBL/GenBank/DDBJ databases">
        <title>The complete genome sequence of the hyperthermophilic, obligate iron-reducing archaeon Geoglobus ahangari strain 234T.</title>
        <authorList>
            <person name="Manzella M.P."/>
            <person name="Holmes D.E."/>
            <person name="Rocheleau J.M."/>
            <person name="Chung A."/>
            <person name="Reguera G."/>
            <person name="Kashefi K."/>
        </authorList>
    </citation>
    <scope>NUCLEOTIDE SEQUENCE [LARGE SCALE GENOMIC DNA]</scope>
    <source>
        <strain evidence="3 4">234</strain>
    </source>
</reference>
<keyword evidence="3" id="KW-0238">DNA-binding</keyword>
<feature type="transmembrane region" description="Helical" evidence="1">
    <location>
        <begin position="35"/>
        <end position="57"/>
    </location>
</feature>
<name>A0A0F7IGI1_9EURY</name>
<evidence type="ECO:0000259" key="2">
    <source>
        <dbReference type="Pfam" id="PF24034"/>
    </source>
</evidence>
<dbReference type="KEGG" id="gah:GAH_01672"/>